<dbReference type="Gene3D" id="3.30.870.10">
    <property type="entry name" value="Endonuclease Chain A"/>
    <property type="match status" value="1"/>
</dbReference>
<keyword evidence="3" id="KW-0347">Helicase</keyword>
<keyword evidence="3" id="KW-0547">Nucleotide-binding</keyword>
<protein>
    <submittedName>
        <fullName evidence="3">DEAD/DEAH box helicase</fullName>
    </submittedName>
</protein>
<dbReference type="SUPFAM" id="SSF56024">
    <property type="entry name" value="Phospholipase D/nuclease"/>
    <property type="match status" value="1"/>
</dbReference>
<dbReference type="CDD" id="cd18032">
    <property type="entry name" value="DEXHc_RE_I_III_res"/>
    <property type="match status" value="1"/>
</dbReference>
<dbReference type="PANTHER" id="PTHR47396:SF1">
    <property type="entry name" value="ATP-DEPENDENT HELICASE IRC3-RELATED"/>
    <property type="match status" value="1"/>
</dbReference>
<proteinExistence type="predicted"/>
<dbReference type="Gene3D" id="3.40.50.300">
    <property type="entry name" value="P-loop containing nucleotide triphosphate hydrolases"/>
    <property type="match status" value="2"/>
</dbReference>
<accession>A0ABS3HTU6</accession>
<dbReference type="InterPro" id="IPR058403">
    <property type="entry name" value="DUF8090"/>
</dbReference>
<dbReference type="GO" id="GO:0004386">
    <property type="term" value="F:helicase activity"/>
    <property type="evidence" value="ECO:0007669"/>
    <property type="project" value="UniProtKB-KW"/>
</dbReference>
<dbReference type="InterPro" id="IPR027417">
    <property type="entry name" value="P-loop_NTPase"/>
</dbReference>
<dbReference type="Pfam" id="PF26350">
    <property type="entry name" value="DUF8090"/>
    <property type="match status" value="1"/>
</dbReference>
<reference evidence="3 4" key="1">
    <citation type="submission" date="2021-03" db="EMBL/GenBank/DDBJ databases">
        <title>Enterococcal diversity collection.</title>
        <authorList>
            <person name="Gilmore M.S."/>
            <person name="Schwartzman J."/>
            <person name="Van Tyne D."/>
            <person name="Martin M."/>
            <person name="Earl A.M."/>
            <person name="Manson A.L."/>
            <person name="Straub T."/>
            <person name="Salamzade R."/>
            <person name="Saavedra J."/>
            <person name="Lebreton F."/>
            <person name="Prichula J."/>
            <person name="Schaufler K."/>
            <person name="Gaca A."/>
            <person name="Sgardioli B."/>
            <person name="Wagenaar J."/>
            <person name="Strong T."/>
        </authorList>
    </citation>
    <scope>NUCLEOTIDE SEQUENCE [LARGE SCALE GENOMIC DNA]</scope>
    <source>
        <strain evidence="3 4">DIV0080</strain>
    </source>
</reference>
<dbReference type="PANTHER" id="PTHR47396">
    <property type="entry name" value="TYPE I RESTRICTION ENZYME ECOKI R PROTEIN"/>
    <property type="match status" value="1"/>
</dbReference>
<evidence type="ECO:0000313" key="3">
    <source>
        <dbReference type="EMBL" id="MBO0477179.1"/>
    </source>
</evidence>
<dbReference type="Proteomes" id="UP000664857">
    <property type="component" value="Unassembled WGS sequence"/>
</dbReference>
<dbReference type="InterPro" id="IPR025202">
    <property type="entry name" value="PLD-like_dom"/>
</dbReference>
<keyword evidence="3" id="KW-0067">ATP-binding</keyword>
<dbReference type="InterPro" id="IPR021835">
    <property type="entry name" value="DUF3427"/>
</dbReference>
<dbReference type="RefSeq" id="WP_206966920.1">
    <property type="nucleotide sequence ID" value="NZ_JAFLVX010000021.1"/>
</dbReference>
<dbReference type="InterPro" id="IPR001650">
    <property type="entry name" value="Helicase_C-like"/>
</dbReference>
<keyword evidence="4" id="KW-1185">Reference proteome</keyword>
<sequence>MDVLELALKKAFIDQVTPSDKLNPKFIINNPKKHDFLLTTLQNDFKQCRSFFISVAFITQSGLNAIKAQLADLAQKGISGKILTSTYLGFNQPEVFESLVNLPNVEVRISEKEGFHSKGYLFEMEDHHSFIIGSSNLTMSALKQNYEWNVKLTSYDNGEMISSIRTHLEEEWAESTPLTNEWICEFKRYYQPVINVQMIHQMTMTVNEDRQDYIVPNKMQQVALKNLKDLRGTKAKRGLIVSATGTGKTYLAAFDARQFKPKRMLFIVHREQILKKAMASFKKILGGPDSDYGILSGNSKEMTAKYLFATIQTVSKDTYQEQLGAKAFDYVLIDEVHKAGAASYQKTIDFFEPDFLLGMTATPERTDGFNIFELFDYHVAYEIRLQEALEEDLLCPFHYFGVTDYEKNGLMINETSDLSYLVNQERVSFLIEKINYYGCYGNQAKGLVFCSRKEEAKELSHLFNKKGIPSSYLTGDHDLDKRELEITRLEEGKINYIFTVDIFNEGIDIPKVNQIVMLRNTESSIIFIQQLGRGLRKDDSKEFVTVIDFIGNYKNNYMIPMALSGDSSRNKSNLRRDTIDVTYMSGLSAINFEQVAKERIFSSIDQAKLDSMAELKKHYIALKNRLNYVPGLLNFEEQGSLDPLIIIGKEKTYYQFLTRIGEAEGSLSEMEEIALKFVSVELLSGIRPHELVVLAHFFETKRKTLSYQEMKQLFKEKDIYFTEDDAQSTVKVLSLSFYEAVQQRNYMPGQLFRIEDDCLVVTDKLKQFWLNTYFNRLMLDVIETGLVKSQRYMGHTPLEIYQKYRRKDALRLLNMDFKQNEQGIGGYTFSNHHFTIFVTLDKGKDFKASLMAYEDEFLDESTFRWFTKSPRTINSPEVEILKQPDDWHIHLFIKRKYSQKDNEIDFYYLGEMTPIKETIEQKQKPTTDGKLKNVVEMDFKLANPVESNMYEFLIKVIED</sequence>
<dbReference type="InterPro" id="IPR006935">
    <property type="entry name" value="Helicase/UvrB_N"/>
</dbReference>
<gene>
    <name evidence="3" type="ORF">DOK76_08850</name>
</gene>
<dbReference type="Pfam" id="PF00271">
    <property type="entry name" value="Helicase_C"/>
    <property type="match status" value="1"/>
</dbReference>
<dbReference type="Pfam" id="PF04851">
    <property type="entry name" value="ResIII"/>
    <property type="match status" value="1"/>
</dbReference>
<feature type="domain" description="Helicase ATP-binding" evidence="1">
    <location>
        <begin position="229"/>
        <end position="381"/>
    </location>
</feature>
<comment type="caution">
    <text evidence="3">The sequence shown here is derived from an EMBL/GenBank/DDBJ whole genome shotgun (WGS) entry which is preliminary data.</text>
</comment>
<evidence type="ECO:0000259" key="1">
    <source>
        <dbReference type="PROSITE" id="PS51192"/>
    </source>
</evidence>
<feature type="domain" description="Helicase C-terminal" evidence="2">
    <location>
        <begin position="432"/>
        <end position="587"/>
    </location>
</feature>
<evidence type="ECO:0000259" key="2">
    <source>
        <dbReference type="PROSITE" id="PS51194"/>
    </source>
</evidence>
<organism evidence="3 4">
    <name type="scientific">Candidatus Vagococcus giribetii</name>
    <dbReference type="NCBI Taxonomy" id="2230876"/>
    <lineage>
        <taxon>Bacteria</taxon>
        <taxon>Bacillati</taxon>
        <taxon>Bacillota</taxon>
        <taxon>Bacilli</taxon>
        <taxon>Lactobacillales</taxon>
        <taxon>Enterococcaceae</taxon>
        <taxon>Vagococcus</taxon>
    </lineage>
</organism>
<dbReference type="InterPro" id="IPR014001">
    <property type="entry name" value="Helicase_ATP-bd"/>
</dbReference>
<dbReference type="InterPro" id="IPR050742">
    <property type="entry name" value="Helicase_Restrict-Modif_Enz"/>
</dbReference>
<dbReference type="SUPFAM" id="SSF52540">
    <property type="entry name" value="P-loop containing nucleoside triphosphate hydrolases"/>
    <property type="match status" value="1"/>
</dbReference>
<dbReference type="CDD" id="cd09204">
    <property type="entry name" value="PLDc_N_DEXD_b2"/>
    <property type="match status" value="1"/>
</dbReference>
<dbReference type="SMART" id="SM00490">
    <property type="entry name" value="HELICc"/>
    <property type="match status" value="1"/>
</dbReference>
<evidence type="ECO:0000313" key="4">
    <source>
        <dbReference type="Proteomes" id="UP000664857"/>
    </source>
</evidence>
<dbReference type="PROSITE" id="PS51192">
    <property type="entry name" value="HELICASE_ATP_BIND_1"/>
    <property type="match status" value="1"/>
</dbReference>
<dbReference type="SMART" id="SM00487">
    <property type="entry name" value="DEXDc"/>
    <property type="match status" value="1"/>
</dbReference>
<dbReference type="Pfam" id="PF13091">
    <property type="entry name" value="PLDc_2"/>
    <property type="match status" value="1"/>
</dbReference>
<dbReference type="EMBL" id="JAFLVX010000021">
    <property type="protein sequence ID" value="MBO0477179.1"/>
    <property type="molecule type" value="Genomic_DNA"/>
</dbReference>
<keyword evidence="3" id="KW-0378">Hydrolase</keyword>
<dbReference type="Pfam" id="PF11907">
    <property type="entry name" value="DUF3427"/>
    <property type="match status" value="1"/>
</dbReference>
<dbReference type="PROSITE" id="PS51194">
    <property type="entry name" value="HELICASE_CTER"/>
    <property type="match status" value="1"/>
</dbReference>
<dbReference type="CDD" id="cd18799">
    <property type="entry name" value="SF2_C_EcoAI-like"/>
    <property type="match status" value="1"/>
</dbReference>
<name>A0ABS3HTU6_9ENTE</name>